<organism evidence="2 3">
    <name type="scientific">Enterocloster bolteae (strain ATCC BAA-613 / DSM 15670 / CCUG 46953 / JCM 12243 / WAL 16351)</name>
    <name type="common">Clostridium bolteae</name>
    <dbReference type="NCBI Taxonomy" id="411902"/>
    <lineage>
        <taxon>Bacteria</taxon>
        <taxon>Bacillati</taxon>
        <taxon>Bacillota</taxon>
        <taxon>Clostridia</taxon>
        <taxon>Lachnospirales</taxon>
        <taxon>Lachnospiraceae</taxon>
        <taxon>Enterocloster</taxon>
    </lineage>
</organism>
<reference evidence="2 3" key="2">
    <citation type="submission" date="2007-09" db="EMBL/GenBank/DDBJ databases">
        <title>Draft genome sequence of Clostridium bolteae (ATCC BAA-613).</title>
        <authorList>
            <person name="Sudarsanam P."/>
            <person name="Ley R."/>
            <person name="Guruge J."/>
            <person name="Turnbaugh P.J."/>
            <person name="Mahowald M."/>
            <person name="Liep D."/>
            <person name="Gordon J."/>
        </authorList>
    </citation>
    <scope>NUCLEOTIDE SEQUENCE [LARGE SCALE GENOMIC DNA]</scope>
    <source>
        <strain evidence="3">ATCC BAA-613 / DSM 15670 / CCUG 46953 / JCM 12243 / WAL 16351</strain>
    </source>
</reference>
<dbReference type="SUPFAM" id="SSF47240">
    <property type="entry name" value="Ferritin-like"/>
    <property type="match status" value="1"/>
</dbReference>
<name>A8RT66_ENTBW</name>
<dbReference type="eggNOG" id="COG3546">
    <property type="taxonomic scope" value="Bacteria"/>
</dbReference>
<comment type="caution">
    <text evidence="2">The sequence shown here is derived from an EMBL/GenBank/DDBJ whole genome shotgun (WGS) entry which is preliminary data.</text>
</comment>
<dbReference type="InterPro" id="IPR012347">
    <property type="entry name" value="Ferritin-like"/>
</dbReference>
<evidence type="ECO:0000313" key="2">
    <source>
        <dbReference type="EMBL" id="EDP16130.1"/>
    </source>
</evidence>
<sequence length="208" mass="24065">MIYFIQWRSTDGFFLIKIKKPPIQLFPGECPMNNIQYNIRANPDSFPVAHSNWYPPVAVLEKNQQYAQILMADLASTASEMTTVHQYLYQSWTINDRHQNIRRVIQRIAIVEQHHFSIIGQLIHLLGGQPECRSSRPNSYWCGNMVSYSCELPAILSDNARSEQFAAQAYAAQSKEIKDPHVSKMLARLSLDEKLHYKIFSDYLSQIE</sequence>
<dbReference type="Pfam" id="PF12902">
    <property type="entry name" value="Ferritin-like"/>
    <property type="match status" value="1"/>
</dbReference>
<dbReference type="AlphaFoldDB" id="A8RT66"/>
<dbReference type="InterPro" id="IPR026820">
    <property type="entry name" value="VioB/RebD_dom"/>
</dbReference>
<dbReference type="CDD" id="cd07908">
    <property type="entry name" value="Mn_catalase_like"/>
    <property type="match status" value="1"/>
</dbReference>
<protein>
    <recommendedName>
        <fullName evidence="1">Iminophenyl-pyruvate dimer synthase domain-containing protein</fullName>
    </recommendedName>
</protein>
<dbReference type="Gene3D" id="1.20.1260.10">
    <property type="match status" value="2"/>
</dbReference>
<dbReference type="EMBL" id="ABCC02000032">
    <property type="protein sequence ID" value="EDP16130.1"/>
    <property type="molecule type" value="Genomic_DNA"/>
</dbReference>
<proteinExistence type="predicted"/>
<reference evidence="2 3" key="1">
    <citation type="submission" date="2007-08" db="EMBL/GenBank/DDBJ databases">
        <authorList>
            <person name="Fulton L."/>
            <person name="Clifton S."/>
            <person name="Fulton B."/>
            <person name="Xu J."/>
            <person name="Minx P."/>
            <person name="Pepin K.H."/>
            <person name="Johnson M."/>
            <person name="Thiruvilangam P."/>
            <person name="Bhonagiri V."/>
            <person name="Nash W.E."/>
            <person name="Mardis E.R."/>
            <person name="Wilson R.K."/>
        </authorList>
    </citation>
    <scope>NUCLEOTIDE SEQUENCE [LARGE SCALE GENOMIC DNA]</scope>
    <source>
        <strain evidence="3">ATCC BAA-613 / DSM 15670 / CCUG 46953 / JCM 12243 / WAL 16351</strain>
    </source>
</reference>
<dbReference type="InterPro" id="IPR009078">
    <property type="entry name" value="Ferritin-like_SF"/>
</dbReference>
<dbReference type="PaxDb" id="411902-CLOBOL_03567"/>
<feature type="domain" description="Iminophenyl-pyruvate dimer synthase" evidence="1">
    <location>
        <begin position="80"/>
        <end position="137"/>
    </location>
</feature>
<dbReference type="HOGENOM" id="CLU_102478_1_1_9"/>
<accession>A8RT66</accession>
<evidence type="ECO:0000313" key="3">
    <source>
        <dbReference type="Proteomes" id="UP000005396"/>
    </source>
</evidence>
<gene>
    <name evidence="2" type="ORF">CLOBOL_03567</name>
</gene>
<dbReference type="Proteomes" id="UP000005396">
    <property type="component" value="Unassembled WGS sequence"/>
</dbReference>
<evidence type="ECO:0000259" key="1">
    <source>
        <dbReference type="Pfam" id="PF12902"/>
    </source>
</evidence>